<evidence type="ECO:0000313" key="1">
    <source>
        <dbReference type="EMBL" id="KAJ7557571.1"/>
    </source>
</evidence>
<keyword evidence="2" id="KW-1185">Reference proteome</keyword>
<evidence type="ECO:0000313" key="2">
    <source>
        <dbReference type="Proteomes" id="UP001162992"/>
    </source>
</evidence>
<dbReference type="EMBL" id="CM055096">
    <property type="protein sequence ID" value="KAJ7557571.1"/>
    <property type="molecule type" value="Genomic_DNA"/>
</dbReference>
<comment type="caution">
    <text evidence="1">The sequence shown here is derived from an EMBL/GenBank/DDBJ whole genome shotgun (WGS) entry which is preliminary data.</text>
</comment>
<protein>
    <submittedName>
        <fullName evidence="1">Uncharacterized protein</fullName>
    </submittedName>
</protein>
<reference evidence="2" key="1">
    <citation type="journal article" date="2024" name="Proc. Natl. Acad. Sci. U.S.A.">
        <title>Extraordinary preservation of gene collinearity over three hundred million years revealed in homosporous lycophytes.</title>
        <authorList>
            <person name="Li C."/>
            <person name="Wickell D."/>
            <person name="Kuo L.Y."/>
            <person name="Chen X."/>
            <person name="Nie B."/>
            <person name="Liao X."/>
            <person name="Peng D."/>
            <person name="Ji J."/>
            <person name="Jenkins J."/>
            <person name="Williams M."/>
            <person name="Shu S."/>
            <person name="Plott C."/>
            <person name="Barry K."/>
            <person name="Rajasekar S."/>
            <person name="Grimwood J."/>
            <person name="Han X."/>
            <person name="Sun S."/>
            <person name="Hou Z."/>
            <person name="He W."/>
            <person name="Dai G."/>
            <person name="Sun C."/>
            <person name="Schmutz J."/>
            <person name="Leebens-Mack J.H."/>
            <person name="Li F.W."/>
            <person name="Wang L."/>
        </authorList>
    </citation>
    <scope>NUCLEOTIDE SEQUENCE [LARGE SCALE GENOMIC DNA]</scope>
    <source>
        <strain evidence="2">cv. PW_Plant_1</strain>
    </source>
</reference>
<dbReference type="Proteomes" id="UP001162992">
    <property type="component" value="Chromosome 5"/>
</dbReference>
<gene>
    <name evidence="1" type="ORF">O6H91_05G132700</name>
</gene>
<organism evidence="1 2">
    <name type="scientific">Diphasiastrum complanatum</name>
    <name type="common">Issler's clubmoss</name>
    <name type="synonym">Lycopodium complanatum</name>
    <dbReference type="NCBI Taxonomy" id="34168"/>
    <lineage>
        <taxon>Eukaryota</taxon>
        <taxon>Viridiplantae</taxon>
        <taxon>Streptophyta</taxon>
        <taxon>Embryophyta</taxon>
        <taxon>Tracheophyta</taxon>
        <taxon>Lycopodiopsida</taxon>
        <taxon>Lycopodiales</taxon>
        <taxon>Lycopodiaceae</taxon>
        <taxon>Lycopodioideae</taxon>
        <taxon>Diphasiastrum</taxon>
    </lineage>
</organism>
<name>A0ACC2DTN3_DIPCM</name>
<proteinExistence type="predicted"/>
<sequence length="233" mass="25467">MAAATTGASSGSWNALVAGATGATGRYLLAYLLANESVAAITVIGRREVTFPPDKQPSPSHLHKLRYKHLHDLTQLAALDPSQFTPSSFQIAFCCLGTTRGNAGSAQGFRTIDYDCVKYFGSLAKQCGVEHMQLLSSFGANKNSMFLYPKTKGETEEFYRSLAFKQLTIIRLPLLDRGADARFVEKVVKHVFPSIKVQDVAYAMMRHAENVMKSKDEGEVIIDGSGLKKLAQN</sequence>
<accession>A0ACC2DTN3</accession>